<dbReference type="Pfam" id="PF00701">
    <property type="entry name" value="DHDPS"/>
    <property type="match status" value="2"/>
</dbReference>
<dbReference type="Gene3D" id="3.20.20.70">
    <property type="entry name" value="Aldolase class I"/>
    <property type="match status" value="1"/>
</dbReference>
<comment type="similarity">
    <text evidence="1">Belongs to the DapA family.</text>
</comment>
<sequence length="354" mass="37662">MLLDGLQLPLTTPFYPDGRLNLHKLEHNVARYSKTPVAGLVALGVTGEPTLLSEEETRHVLRSCAVAAAAEKVLIAGVSRDSVVGTLELAESAAEFGYDVMLVKRPSILRDNGRGEQRKELLAYFQAVADRSALPVLLYSSAAEDGAVLSAEVVIELAGHSKIIGMVEGAGDRERMERIKRETANFKHDATVTSVFAAVTGRMVNRSEDAEAKDLILATALTDGGAAVATPSKTIAKTRMKVVGFQILAGTTDGMLESLRGGGVGAMPAFAAAAPQACYEVLAAWKDGDEGLAREKQVRLRDVAARIERQMGVAGIKFGGDLNGYYGGMPRLPLLPLSGDERGEIEALMQGMRN</sequence>
<dbReference type="CDD" id="cd00408">
    <property type="entry name" value="DHDPS-like"/>
    <property type="match status" value="1"/>
</dbReference>
<keyword evidence="4" id="KW-1185">Reference proteome</keyword>
<protein>
    <submittedName>
        <fullName evidence="3">Dihydrodipicolinate synthase/N-acetylneuraminate lyase</fullName>
    </submittedName>
</protein>
<dbReference type="RefSeq" id="WP_183977586.1">
    <property type="nucleotide sequence ID" value="NZ_JACHEB010000006.1"/>
</dbReference>
<dbReference type="AlphaFoldDB" id="A0A9X0QF51"/>
<organism evidence="3 4">
    <name type="scientific">Tunturiibacter gelidiferens</name>
    <dbReference type="NCBI Taxonomy" id="3069689"/>
    <lineage>
        <taxon>Bacteria</taxon>
        <taxon>Pseudomonadati</taxon>
        <taxon>Acidobacteriota</taxon>
        <taxon>Terriglobia</taxon>
        <taxon>Terriglobales</taxon>
        <taxon>Acidobacteriaceae</taxon>
        <taxon>Tunturiibacter</taxon>
    </lineage>
</organism>
<dbReference type="Proteomes" id="UP000535182">
    <property type="component" value="Unassembled WGS sequence"/>
</dbReference>
<accession>A0A9X0QF51</accession>
<proteinExistence type="inferred from homology"/>
<dbReference type="PANTHER" id="PTHR12128">
    <property type="entry name" value="DIHYDRODIPICOLINATE SYNTHASE"/>
    <property type="match status" value="1"/>
</dbReference>
<reference evidence="3 4" key="1">
    <citation type="submission" date="2020-08" db="EMBL/GenBank/DDBJ databases">
        <title>Genomic Encyclopedia of Type Strains, Phase IV (KMG-V): Genome sequencing to study the core and pangenomes of soil and plant-associated prokaryotes.</title>
        <authorList>
            <person name="Whitman W."/>
        </authorList>
    </citation>
    <scope>NUCLEOTIDE SEQUENCE [LARGE SCALE GENOMIC DNA]</scope>
    <source>
        <strain evidence="3 4">X5P2</strain>
    </source>
</reference>
<comment type="caution">
    <text evidence="3">The sequence shown here is derived from an EMBL/GenBank/DDBJ whole genome shotgun (WGS) entry which is preliminary data.</text>
</comment>
<dbReference type="GO" id="GO:0008840">
    <property type="term" value="F:4-hydroxy-tetrahydrodipicolinate synthase activity"/>
    <property type="evidence" value="ECO:0007669"/>
    <property type="project" value="TreeGrafter"/>
</dbReference>
<dbReference type="EMBL" id="JACHEB010000006">
    <property type="protein sequence ID" value="MBB5329240.1"/>
    <property type="molecule type" value="Genomic_DNA"/>
</dbReference>
<gene>
    <name evidence="3" type="ORF">HDF14_002858</name>
</gene>
<evidence type="ECO:0000313" key="3">
    <source>
        <dbReference type="EMBL" id="MBB5329240.1"/>
    </source>
</evidence>
<name>A0A9X0QF51_9BACT</name>
<dbReference type="PANTHER" id="PTHR12128:SF66">
    <property type="entry name" value="4-HYDROXY-2-OXOGLUTARATE ALDOLASE, MITOCHONDRIAL"/>
    <property type="match status" value="1"/>
</dbReference>
<dbReference type="SMART" id="SM01130">
    <property type="entry name" value="DHDPS"/>
    <property type="match status" value="1"/>
</dbReference>
<evidence type="ECO:0000256" key="1">
    <source>
        <dbReference type="ARBA" id="ARBA00007592"/>
    </source>
</evidence>
<evidence type="ECO:0000256" key="2">
    <source>
        <dbReference type="ARBA" id="ARBA00023239"/>
    </source>
</evidence>
<evidence type="ECO:0000313" key="4">
    <source>
        <dbReference type="Proteomes" id="UP000535182"/>
    </source>
</evidence>
<keyword evidence="2 3" id="KW-0456">Lyase</keyword>
<dbReference type="SUPFAM" id="SSF51569">
    <property type="entry name" value="Aldolase"/>
    <property type="match status" value="2"/>
</dbReference>
<dbReference type="InterPro" id="IPR002220">
    <property type="entry name" value="DapA-like"/>
</dbReference>
<dbReference type="InterPro" id="IPR013785">
    <property type="entry name" value="Aldolase_TIM"/>
</dbReference>